<keyword evidence="2" id="KW-0479">Metal-binding</keyword>
<name>A0ABN5ZBM9_9MYCO</name>
<dbReference type="Gene3D" id="3.40.190.10">
    <property type="entry name" value="Periplasmic binding protein-like II"/>
    <property type="match status" value="2"/>
</dbReference>
<dbReference type="SUPFAM" id="SSF53850">
    <property type="entry name" value="Periplasmic binding protein-like II"/>
    <property type="match status" value="1"/>
</dbReference>
<accession>A0ABN5ZBM9</accession>
<keyword evidence="3 4" id="KW-0732">Signal</keyword>
<dbReference type="NCBIfam" id="TIGR01256">
    <property type="entry name" value="modA"/>
    <property type="match status" value="1"/>
</dbReference>
<sequence>MNPARMFALALSTVGATALIAGCSSSDNTAGGSITVFAAASLKSAFTEIGEQFKTDNPGASVEFSFAGSSDLVTQLTQGADADVFASADTRNMDKAVAADLVEGAPVTFATNTLTIAVAPGNPKGIKSFADLAKPDTSVVVCAPPVPCGGATEKVEKATGVTLSPVSEETSVTDVLGKVTSGQADAGLVYVTDVAGAGDKVTSVAFPEAAQAVNSYPIAVLKGSAQAELAHRFVDLVTGEAGQKALAKAGFAKP</sequence>
<protein>
    <submittedName>
        <fullName evidence="5">Molybdate-binding protein</fullName>
    </submittedName>
</protein>
<dbReference type="Proteomes" id="UP000466683">
    <property type="component" value="Chromosome"/>
</dbReference>
<evidence type="ECO:0000256" key="1">
    <source>
        <dbReference type="ARBA" id="ARBA00009175"/>
    </source>
</evidence>
<comment type="similarity">
    <text evidence="1">Belongs to the bacterial solute-binding protein ModA family.</text>
</comment>
<proteinExistence type="inferred from homology"/>
<dbReference type="PIRSF" id="PIRSF004846">
    <property type="entry name" value="ModA"/>
    <property type="match status" value="1"/>
</dbReference>
<evidence type="ECO:0000256" key="2">
    <source>
        <dbReference type="ARBA" id="ARBA00022723"/>
    </source>
</evidence>
<dbReference type="InterPro" id="IPR005950">
    <property type="entry name" value="ModA"/>
</dbReference>
<dbReference type="EMBL" id="AP022579">
    <property type="protein sequence ID" value="BBX90855.1"/>
    <property type="molecule type" value="Genomic_DNA"/>
</dbReference>
<organism evidence="5 6">
    <name type="scientific">Mycolicibacterium boenickei</name>
    <dbReference type="NCBI Taxonomy" id="146017"/>
    <lineage>
        <taxon>Bacteria</taxon>
        <taxon>Bacillati</taxon>
        <taxon>Actinomycetota</taxon>
        <taxon>Actinomycetes</taxon>
        <taxon>Mycobacteriales</taxon>
        <taxon>Mycobacteriaceae</taxon>
        <taxon>Mycolicibacterium</taxon>
    </lineage>
</organism>
<dbReference type="PANTHER" id="PTHR30632:SF0">
    <property type="entry name" value="SULFATE-BINDING PROTEIN"/>
    <property type="match status" value="1"/>
</dbReference>
<feature type="chain" id="PRO_5047201573" evidence="4">
    <location>
        <begin position="19"/>
        <end position="254"/>
    </location>
</feature>
<evidence type="ECO:0000256" key="3">
    <source>
        <dbReference type="ARBA" id="ARBA00022729"/>
    </source>
</evidence>
<dbReference type="PROSITE" id="PS51257">
    <property type="entry name" value="PROKAR_LIPOPROTEIN"/>
    <property type="match status" value="1"/>
</dbReference>
<evidence type="ECO:0000256" key="4">
    <source>
        <dbReference type="SAM" id="SignalP"/>
    </source>
</evidence>
<feature type="signal peptide" evidence="4">
    <location>
        <begin position="1"/>
        <end position="18"/>
    </location>
</feature>
<keyword evidence="6" id="KW-1185">Reference proteome</keyword>
<evidence type="ECO:0000313" key="5">
    <source>
        <dbReference type="EMBL" id="BBX90855.1"/>
    </source>
</evidence>
<dbReference type="Pfam" id="PF13531">
    <property type="entry name" value="SBP_bac_11"/>
    <property type="match status" value="1"/>
</dbReference>
<evidence type="ECO:0000313" key="6">
    <source>
        <dbReference type="Proteomes" id="UP000466683"/>
    </source>
</evidence>
<dbReference type="PANTHER" id="PTHR30632">
    <property type="entry name" value="MOLYBDATE-BINDING PERIPLASMIC PROTEIN"/>
    <property type="match status" value="1"/>
</dbReference>
<dbReference type="InterPro" id="IPR050682">
    <property type="entry name" value="ModA/WtpA"/>
</dbReference>
<gene>
    <name evidence="5" type="primary">modA</name>
    <name evidence="5" type="ORF">MBOE_25040</name>
</gene>
<reference evidence="5 6" key="1">
    <citation type="journal article" date="2019" name="Emerg. Microbes Infect.">
        <title>Comprehensive subspecies identification of 175 nontuberculous mycobacteria species based on 7547 genomic profiles.</title>
        <authorList>
            <person name="Matsumoto Y."/>
            <person name="Kinjo T."/>
            <person name="Motooka D."/>
            <person name="Nabeya D."/>
            <person name="Jung N."/>
            <person name="Uechi K."/>
            <person name="Horii T."/>
            <person name="Iida T."/>
            <person name="Fujita J."/>
            <person name="Nakamura S."/>
        </authorList>
    </citation>
    <scope>NUCLEOTIDE SEQUENCE [LARGE SCALE GENOMIC DNA]</scope>
    <source>
        <strain evidence="5 6">JCM 15653</strain>
    </source>
</reference>
<dbReference type="CDD" id="cd13538">
    <property type="entry name" value="PBP2_ModA_like_1"/>
    <property type="match status" value="1"/>
</dbReference>